<dbReference type="PANTHER" id="PTHR32035">
    <property type="entry name" value="AURORA KINASE A-INTERACTING PROTEIN"/>
    <property type="match status" value="1"/>
</dbReference>
<keyword evidence="8" id="KW-1185">Reference proteome</keyword>
<comment type="similarity">
    <text evidence="3">Belongs to the mitochondrion-specific ribosomal protein mS38 family.</text>
</comment>
<comment type="subcellular location">
    <subcellularLocation>
        <location evidence="1">Mitochondrion</location>
    </subcellularLocation>
</comment>
<dbReference type="GO" id="GO:0005739">
    <property type="term" value="C:mitochondrion"/>
    <property type="evidence" value="ECO:0007669"/>
    <property type="project" value="UniProtKB-SubCell"/>
</dbReference>
<proteinExistence type="inferred from homology"/>
<reference evidence="7 8" key="1">
    <citation type="journal article" date="2018" name="Sci. Rep.">
        <title>Comparative analysis of the Pocillopora damicornis genome highlights role of immune system in coral evolution.</title>
        <authorList>
            <person name="Cunning R."/>
            <person name="Bay R.A."/>
            <person name="Gillette P."/>
            <person name="Baker A.C."/>
            <person name="Traylor-Knowles N."/>
        </authorList>
    </citation>
    <scope>NUCLEOTIDE SEQUENCE [LARGE SCALE GENOMIC DNA]</scope>
    <source>
        <strain evidence="7">RSMAS</strain>
        <tissue evidence="7">Whole animal</tissue>
    </source>
</reference>
<sequence>MKQLFQRQFICRLVTRHFRALHSQSAKVASRNLTEDLGTGTSATLVNNSEAYFTKSFPLFAAVPFLLQRPNPYILNITSDGRVFPDGNPGCDAILPEIPKERIGELIFPHHSRIIRTIIRDHDTHELTIGDDTQNTKTLQCKRFKGIRKIRRKKMNKHKYRKRRKRDLFKRRHIKVFREKRKEKRKEEEQKAELEEAQELNKNEDII</sequence>
<dbReference type="EMBL" id="RCHS01003494">
    <property type="protein sequence ID" value="RMX41438.1"/>
    <property type="molecule type" value="Genomic_DNA"/>
</dbReference>
<evidence type="ECO:0000256" key="2">
    <source>
        <dbReference type="ARBA" id="ARBA00023128"/>
    </source>
</evidence>
<keyword evidence="2" id="KW-0496">Mitochondrion</keyword>
<evidence type="ECO:0000256" key="5">
    <source>
        <dbReference type="SAM" id="MobiDB-lite"/>
    </source>
</evidence>
<organism evidence="7 8">
    <name type="scientific">Pocillopora damicornis</name>
    <name type="common">Cauliflower coral</name>
    <name type="synonym">Millepora damicornis</name>
    <dbReference type="NCBI Taxonomy" id="46731"/>
    <lineage>
        <taxon>Eukaryota</taxon>
        <taxon>Metazoa</taxon>
        <taxon>Cnidaria</taxon>
        <taxon>Anthozoa</taxon>
        <taxon>Hexacorallia</taxon>
        <taxon>Scleractinia</taxon>
        <taxon>Astrocoeniina</taxon>
        <taxon>Pocilloporidae</taxon>
        <taxon>Pocillopora</taxon>
    </lineage>
</organism>
<evidence type="ECO:0000313" key="8">
    <source>
        <dbReference type="Proteomes" id="UP000275408"/>
    </source>
</evidence>
<evidence type="ECO:0000256" key="1">
    <source>
        <dbReference type="ARBA" id="ARBA00004173"/>
    </source>
</evidence>
<dbReference type="Pfam" id="PF08213">
    <property type="entry name" value="COX24_C"/>
    <property type="match status" value="1"/>
</dbReference>
<feature type="domain" description="Ribosomal protein mS38 C-terminal" evidence="6">
    <location>
        <begin position="143"/>
        <end position="176"/>
    </location>
</feature>
<dbReference type="OrthoDB" id="10485325at2759"/>
<feature type="region of interest" description="Disordered" evidence="5">
    <location>
        <begin position="179"/>
        <end position="207"/>
    </location>
</feature>
<name>A0A3M6TJJ0_POCDA</name>
<evidence type="ECO:0000256" key="3">
    <source>
        <dbReference type="ARBA" id="ARBA00035647"/>
    </source>
</evidence>
<dbReference type="SMART" id="SM01155">
    <property type="entry name" value="DUF1713"/>
    <property type="match status" value="1"/>
</dbReference>
<evidence type="ECO:0000259" key="6">
    <source>
        <dbReference type="SMART" id="SM01155"/>
    </source>
</evidence>
<accession>A0A3M6TJJ0</accession>
<dbReference type="Proteomes" id="UP000275408">
    <property type="component" value="Unassembled WGS sequence"/>
</dbReference>
<dbReference type="AlphaFoldDB" id="A0A3M6TJJ0"/>
<comment type="caution">
    <text evidence="7">The sequence shown here is derived from an EMBL/GenBank/DDBJ whole genome shotgun (WGS) entry which is preliminary data.</text>
</comment>
<evidence type="ECO:0000313" key="7">
    <source>
        <dbReference type="EMBL" id="RMX41438.1"/>
    </source>
</evidence>
<dbReference type="PANTHER" id="PTHR32035:SF3">
    <property type="entry name" value="SMALL RIBOSOMAL SUBUNIT PROTEIN MS38"/>
    <property type="match status" value="1"/>
</dbReference>
<evidence type="ECO:0000256" key="4">
    <source>
        <dbReference type="ARBA" id="ARBA00035682"/>
    </source>
</evidence>
<protein>
    <recommendedName>
        <fullName evidence="4">Small ribosomal subunit protein mS38</fullName>
    </recommendedName>
</protein>
<gene>
    <name evidence="7" type="ORF">pdam_00013495</name>
</gene>
<dbReference type="InterPro" id="IPR013177">
    <property type="entry name" value="Ribosomal_mS38_C"/>
</dbReference>
<feature type="compositionally biased region" description="Basic and acidic residues" evidence="5">
    <location>
        <begin position="185"/>
        <end position="207"/>
    </location>
</feature>